<protein>
    <submittedName>
        <fullName evidence="4">DUF4349 domain-containing protein</fullName>
    </submittedName>
</protein>
<dbReference type="Proteomes" id="UP000468388">
    <property type="component" value="Unassembled WGS sequence"/>
</dbReference>
<evidence type="ECO:0000256" key="2">
    <source>
        <dbReference type="SAM" id="SignalP"/>
    </source>
</evidence>
<keyword evidence="5" id="KW-1185">Reference proteome</keyword>
<evidence type="ECO:0000313" key="5">
    <source>
        <dbReference type="Proteomes" id="UP000468388"/>
    </source>
</evidence>
<dbReference type="OrthoDB" id="658163at2"/>
<dbReference type="Pfam" id="PF14257">
    <property type="entry name" value="DUF4349"/>
    <property type="match status" value="1"/>
</dbReference>
<keyword evidence="2" id="KW-0732">Signal</keyword>
<gene>
    <name evidence="4" type="ORF">GO495_28090</name>
</gene>
<feature type="chain" id="PRO_5027002762" evidence="2">
    <location>
        <begin position="19"/>
        <end position="282"/>
    </location>
</feature>
<organism evidence="4 5">
    <name type="scientific">Chitinophaga oryziterrae</name>
    <dbReference type="NCBI Taxonomy" id="1031224"/>
    <lineage>
        <taxon>Bacteria</taxon>
        <taxon>Pseudomonadati</taxon>
        <taxon>Bacteroidota</taxon>
        <taxon>Chitinophagia</taxon>
        <taxon>Chitinophagales</taxon>
        <taxon>Chitinophagaceae</taxon>
        <taxon>Chitinophaga</taxon>
    </lineage>
</organism>
<keyword evidence="1" id="KW-0812">Transmembrane</keyword>
<dbReference type="PROSITE" id="PS51257">
    <property type="entry name" value="PROKAR_LIPOPROTEIN"/>
    <property type="match status" value="1"/>
</dbReference>
<evidence type="ECO:0000259" key="3">
    <source>
        <dbReference type="Pfam" id="PF14257"/>
    </source>
</evidence>
<keyword evidence="1" id="KW-0472">Membrane</keyword>
<evidence type="ECO:0000313" key="4">
    <source>
        <dbReference type="EMBL" id="MVT44488.1"/>
    </source>
</evidence>
<dbReference type="InterPro" id="IPR025645">
    <property type="entry name" value="DUF4349"/>
</dbReference>
<keyword evidence="1" id="KW-1133">Transmembrane helix</keyword>
<name>A0A6N8JJQ7_9BACT</name>
<comment type="caution">
    <text evidence="4">The sequence shown here is derived from an EMBL/GenBank/DDBJ whole genome shotgun (WGS) entry which is preliminary data.</text>
</comment>
<sequence>MRPSPCLLVIIPALTLFACSPSSTFHEQTATADSTTFSNEITTLNSPSRKRVRTADVRCRVNNVFRAASTLEHIVTSIDGVIVESTMQNDFGVSKEIPYSADSLKRIQLYSPTANLTLRVPAAKLDSVVESLTAMASFIDYRTLKSQDKTLDYLSNALKNNEQGNVEETTPPVVTKKKPLDIIAYEDRKKENIIDRKIVNMAILDDVNYATFSVQLFQSQLADVQVIVNPDRAIRAGFGTELLTALRNGVDIFKNVLLFILQLWPFLLLLAGGWFGYRKLSV</sequence>
<feature type="domain" description="DUF4349" evidence="3">
    <location>
        <begin position="49"/>
        <end position="153"/>
    </location>
</feature>
<accession>A0A6N8JJQ7</accession>
<dbReference type="RefSeq" id="WP_157303281.1">
    <property type="nucleotide sequence ID" value="NZ_BAAAZB010000036.1"/>
</dbReference>
<proteinExistence type="predicted"/>
<reference evidence="4 5" key="1">
    <citation type="submission" date="2019-12" db="EMBL/GenBank/DDBJ databases">
        <title>The draft genomic sequence of strain Chitinophaga oryziterrae JCM 16595.</title>
        <authorList>
            <person name="Zhang X."/>
        </authorList>
    </citation>
    <scope>NUCLEOTIDE SEQUENCE [LARGE SCALE GENOMIC DNA]</scope>
    <source>
        <strain evidence="4 5">JCM 16595</strain>
    </source>
</reference>
<feature type="signal peptide" evidence="2">
    <location>
        <begin position="1"/>
        <end position="18"/>
    </location>
</feature>
<dbReference type="AlphaFoldDB" id="A0A6N8JJQ7"/>
<evidence type="ECO:0000256" key="1">
    <source>
        <dbReference type="SAM" id="Phobius"/>
    </source>
</evidence>
<dbReference type="EMBL" id="WRXO01000011">
    <property type="protein sequence ID" value="MVT44488.1"/>
    <property type="molecule type" value="Genomic_DNA"/>
</dbReference>
<feature type="transmembrane region" description="Helical" evidence="1">
    <location>
        <begin position="256"/>
        <end position="277"/>
    </location>
</feature>